<dbReference type="PROSITE" id="PS50003">
    <property type="entry name" value="PH_DOMAIN"/>
    <property type="match status" value="1"/>
</dbReference>
<dbReference type="Proteomes" id="UP000192578">
    <property type="component" value="Unassembled WGS sequence"/>
</dbReference>
<comment type="caution">
    <text evidence="14">The sequence shown here is derived from an EMBL/GenBank/DDBJ whole genome shotgun (WGS) entry which is preliminary data.</text>
</comment>
<keyword evidence="5" id="KW-0106">Calcium</keyword>
<keyword evidence="15" id="KW-1185">Reference proteome</keyword>
<dbReference type="SMART" id="SM00233">
    <property type="entry name" value="PH"/>
    <property type="match status" value="1"/>
</dbReference>
<comment type="subcellular location">
    <subcellularLocation>
        <location evidence="1">Cytoplasm</location>
    </subcellularLocation>
</comment>
<dbReference type="InterPro" id="IPR036028">
    <property type="entry name" value="SH3-like_dom_sf"/>
</dbReference>
<dbReference type="InterPro" id="IPR011993">
    <property type="entry name" value="PH-like_dom_sf"/>
</dbReference>
<evidence type="ECO:0000259" key="13">
    <source>
        <dbReference type="PROSITE" id="PS50222"/>
    </source>
</evidence>
<dbReference type="GO" id="GO:0035025">
    <property type="term" value="P:positive regulation of Rho protein signal transduction"/>
    <property type="evidence" value="ECO:0007669"/>
    <property type="project" value="TreeGrafter"/>
</dbReference>
<dbReference type="InterPro" id="IPR011992">
    <property type="entry name" value="EF-hand-dom_pair"/>
</dbReference>
<dbReference type="Pfam" id="PF00168">
    <property type="entry name" value="C2"/>
    <property type="match status" value="1"/>
</dbReference>
<dbReference type="PROSITE" id="PS50002">
    <property type="entry name" value="SH3"/>
    <property type="match status" value="2"/>
</dbReference>
<feature type="coiled-coil region" evidence="7">
    <location>
        <begin position="243"/>
        <end position="305"/>
    </location>
</feature>
<dbReference type="GO" id="GO:0006897">
    <property type="term" value="P:endocytosis"/>
    <property type="evidence" value="ECO:0007669"/>
    <property type="project" value="UniProtKB-KW"/>
</dbReference>
<evidence type="ECO:0000256" key="6">
    <source>
        <dbReference type="PROSITE-ProRule" id="PRU00192"/>
    </source>
</evidence>
<dbReference type="InterPro" id="IPR002048">
    <property type="entry name" value="EF_hand_dom"/>
</dbReference>
<proteinExistence type="predicted"/>
<evidence type="ECO:0000259" key="12">
    <source>
        <dbReference type="PROSITE" id="PS50031"/>
    </source>
</evidence>
<evidence type="ECO:0000259" key="9">
    <source>
        <dbReference type="PROSITE" id="PS50003"/>
    </source>
</evidence>
<evidence type="ECO:0000256" key="4">
    <source>
        <dbReference type="ARBA" id="ARBA00022583"/>
    </source>
</evidence>
<dbReference type="InterPro" id="IPR035899">
    <property type="entry name" value="DBL_dom_sf"/>
</dbReference>
<feature type="coiled-coil region" evidence="7">
    <location>
        <begin position="857"/>
        <end position="884"/>
    </location>
</feature>
<feature type="domain" description="PH" evidence="9">
    <location>
        <begin position="916"/>
        <end position="1026"/>
    </location>
</feature>
<evidence type="ECO:0000256" key="3">
    <source>
        <dbReference type="ARBA" id="ARBA00022490"/>
    </source>
</evidence>
<dbReference type="InterPro" id="IPR000261">
    <property type="entry name" value="EH_dom"/>
</dbReference>
<feature type="domain" description="SH3" evidence="8">
    <location>
        <begin position="504"/>
        <end position="565"/>
    </location>
</feature>
<keyword evidence="7" id="KW-0175">Coiled coil</keyword>
<dbReference type="GO" id="GO:0005509">
    <property type="term" value="F:calcium ion binding"/>
    <property type="evidence" value="ECO:0007669"/>
    <property type="project" value="InterPro"/>
</dbReference>
<dbReference type="PANTHER" id="PTHR46006:SF6">
    <property type="entry name" value="INTERSECTIN-2 ISOFORM X1"/>
    <property type="match status" value="1"/>
</dbReference>
<dbReference type="AlphaFoldDB" id="A0A9X6NEJ2"/>
<dbReference type="Gene3D" id="1.20.900.10">
    <property type="entry name" value="Dbl homology (DH) domain"/>
    <property type="match status" value="1"/>
</dbReference>
<sequence>MDINIPPDERQLYETYFTQLQSRDGYIDSQTARNFFSRSALPKDFLADMWFKADQNKDGRLDRQEFAVAMHIMMAATRNRPPNGGTVGGLLLPNSVPQFRPSPVVPVQLFPAVDVQSKPFLSAKQQTVPDTSAQKPWDFSAFMTTQPKQPPLSPVSVFPAPNGIRPPNNNNNNHHHQLASPTPAGQKFIWPTATPQPPGKQTIAVQGIQTTLTPGIQTASVLGRQAAPKTGTHHQRSKTAEFVRSKRKELADLKTELEALRKERTKLNSDLAQTSRTNVSATTPVTAAKKALEQTKEALTQTKRQAGVIQSANVLLERQLKQLTESVLLEKRDQTELAVPEDTASECSAVVGELRREITEIYRREKLLRRSIDDGAGKVKLLESTVADSQKKFQTLARRLELSQKDHSALLAQYKSKQTAVQHLQLDLTRRENEKLLLQQQIQTDSPPPPLEPRRRHLDPFHQQQRLLQQIAVHDLYRNSFSSVSESSPSPQTVPTVEVRDTFPDDDVMVAIETFDGSLEGGELPFQKGDRLHIIERVDEEWWLARDSAGEIGHVPANFMRDVNDVTEEVVDFAGQPTGDFLPKINGVPKEEEVTEPSAPPVDDAEYAVALYSYTAQNEDELSFVADDILEILPSADSDPDWFFGKVVGGQEVGLVPANYIRFDSVAEVREEESGELSRQASLKEEIDDPVRTKAIQELVDTEEKYLDDINCVMEIFYDKIKASGTLSDTVLQMMFFVWPDIIESSTALLSVLHDPRAADYGPLSDSIGAILCAHLPSQTPYVTFCSNQVKISELIREKTAENSRFDSVLRACSQEVRLQGLPLTTAYVKPMQRITRYPLLIKRILDLTPATGHADYGNLKEALGKAEELCRKVNERVRDTENSERFLWLQQHVQLEEFAEKIKFDSATNFMGQRALLYCGSLFKVKGGREMVAFLFNDFLLFTTPPRPLTATLGNFSFDKRAWTSITPFRLYRKPLLLSGCTVVSHPDPLNFHLTFPNSAMSFPLKATTATECKSWMKKILDAVAEYTKKEQALMWRNQTINQPTVLGMCRVIVLEAVELKEKTDTFCRVSLRQQERKTKVVDNSSSPKWDQSMTFNIGSLEQDVLDFTVFSFSPYAPNGFLGRAELRLAVVFAEKTGPNVPVTKRLLLSGVESGEVLLKIDIQMFPVSPPAGTLLNNLRNFCGASCHSDVLVLEFFIGMA</sequence>
<keyword evidence="3" id="KW-0963">Cytoplasm</keyword>
<dbReference type="PROSITE" id="PS00018">
    <property type="entry name" value="EF_HAND_1"/>
    <property type="match status" value="1"/>
</dbReference>
<dbReference type="Gene3D" id="1.10.238.10">
    <property type="entry name" value="EF-hand"/>
    <property type="match status" value="1"/>
</dbReference>
<dbReference type="SUPFAM" id="SSF50729">
    <property type="entry name" value="PH domain-like"/>
    <property type="match status" value="1"/>
</dbReference>
<dbReference type="InterPro" id="IPR000219">
    <property type="entry name" value="DH_dom"/>
</dbReference>
<evidence type="ECO:0000256" key="2">
    <source>
        <dbReference type="ARBA" id="ARBA00022443"/>
    </source>
</evidence>
<dbReference type="SUPFAM" id="SSF49562">
    <property type="entry name" value="C2 domain (Calcium/lipid-binding domain, CaLB)"/>
    <property type="match status" value="1"/>
</dbReference>
<dbReference type="Pfam" id="PF00018">
    <property type="entry name" value="SH3_1"/>
    <property type="match status" value="1"/>
</dbReference>
<evidence type="ECO:0000256" key="1">
    <source>
        <dbReference type="ARBA" id="ARBA00004496"/>
    </source>
</evidence>
<evidence type="ECO:0000256" key="5">
    <source>
        <dbReference type="ARBA" id="ARBA00022837"/>
    </source>
</evidence>
<dbReference type="CDD" id="cd00052">
    <property type="entry name" value="EH"/>
    <property type="match status" value="1"/>
</dbReference>
<dbReference type="InterPro" id="IPR035892">
    <property type="entry name" value="C2_domain_sf"/>
</dbReference>
<dbReference type="Pfam" id="PF16652">
    <property type="entry name" value="PH_13"/>
    <property type="match status" value="1"/>
</dbReference>
<dbReference type="SUPFAM" id="SSF48065">
    <property type="entry name" value="DBL homology domain (DH-domain)"/>
    <property type="match status" value="1"/>
</dbReference>
<dbReference type="CDD" id="cd00160">
    <property type="entry name" value="RhoGEF"/>
    <property type="match status" value="1"/>
</dbReference>
<keyword evidence="2 6" id="KW-0728">SH3 domain</keyword>
<dbReference type="PROSITE" id="PS50222">
    <property type="entry name" value="EF_HAND_2"/>
    <property type="match status" value="1"/>
</dbReference>
<dbReference type="PROSITE" id="PS50031">
    <property type="entry name" value="EH"/>
    <property type="match status" value="1"/>
</dbReference>
<dbReference type="SUPFAM" id="SSF47473">
    <property type="entry name" value="EF-hand"/>
    <property type="match status" value="1"/>
</dbReference>
<evidence type="ECO:0000259" key="8">
    <source>
        <dbReference type="PROSITE" id="PS50002"/>
    </source>
</evidence>
<dbReference type="EMBL" id="MTYJ01000218">
    <property type="protein sequence ID" value="OWA51218.1"/>
    <property type="molecule type" value="Genomic_DNA"/>
</dbReference>
<reference evidence="15" key="1">
    <citation type="submission" date="2017-01" db="EMBL/GenBank/DDBJ databases">
        <title>Comparative genomics of anhydrobiosis in the tardigrade Hypsibius dujardini.</title>
        <authorList>
            <person name="Yoshida Y."/>
            <person name="Koutsovoulos G."/>
            <person name="Laetsch D."/>
            <person name="Stevens L."/>
            <person name="Kumar S."/>
            <person name="Horikawa D."/>
            <person name="Ishino K."/>
            <person name="Komine S."/>
            <person name="Tomita M."/>
            <person name="Blaxter M."/>
            <person name="Arakawa K."/>
        </authorList>
    </citation>
    <scope>NUCLEOTIDE SEQUENCE [LARGE SCALE GENOMIC DNA]</scope>
    <source>
        <strain evidence="15">Z151</strain>
    </source>
</reference>
<dbReference type="Pfam" id="PF00621">
    <property type="entry name" value="RhoGEF"/>
    <property type="match status" value="1"/>
</dbReference>
<dbReference type="PANTHER" id="PTHR46006">
    <property type="entry name" value="RHO GUANINE NUCLEOTIDE EXCHANGE FACTOR AT 64C, ISOFORM A"/>
    <property type="match status" value="1"/>
</dbReference>
<dbReference type="Pfam" id="PF14604">
    <property type="entry name" value="SH3_9"/>
    <property type="match status" value="1"/>
</dbReference>
<feature type="domain" description="DH" evidence="11">
    <location>
        <begin position="691"/>
        <end position="877"/>
    </location>
</feature>
<feature type="domain" description="EF-hand" evidence="13">
    <location>
        <begin position="41"/>
        <end position="76"/>
    </location>
</feature>
<dbReference type="SUPFAM" id="SSF50044">
    <property type="entry name" value="SH3-domain"/>
    <property type="match status" value="2"/>
</dbReference>
<dbReference type="InterPro" id="IPR000008">
    <property type="entry name" value="C2_dom"/>
</dbReference>
<dbReference type="GO" id="GO:0005737">
    <property type="term" value="C:cytoplasm"/>
    <property type="evidence" value="ECO:0007669"/>
    <property type="project" value="UniProtKB-SubCell"/>
</dbReference>
<dbReference type="Gene3D" id="2.30.30.40">
    <property type="entry name" value="SH3 Domains"/>
    <property type="match status" value="2"/>
</dbReference>
<dbReference type="SMART" id="SM00326">
    <property type="entry name" value="SH3"/>
    <property type="match status" value="2"/>
</dbReference>
<gene>
    <name evidence="14" type="ORF">BV898_15712</name>
</gene>
<name>A0A9X6NEJ2_HYPEX</name>
<dbReference type="SMART" id="SM00054">
    <property type="entry name" value="EFh"/>
    <property type="match status" value="1"/>
</dbReference>
<organism evidence="14 15">
    <name type="scientific">Hypsibius exemplaris</name>
    <name type="common">Freshwater tardigrade</name>
    <dbReference type="NCBI Taxonomy" id="2072580"/>
    <lineage>
        <taxon>Eukaryota</taxon>
        <taxon>Metazoa</taxon>
        <taxon>Ecdysozoa</taxon>
        <taxon>Tardigrada</taxon>
        <taxon>Eutardigrada</taxon>
        <taxon>Parachela</taxon>
        <taxon>Hypsibioidea</taxon>
        <taxon>Hypsibiidae</taxon>
        <taxon>Hypsibius</taxon>
    </lineage>
</organism>
<dbReference type="InterPro" id="IPR018247">
    <property type="entry name" value="EF_Hand_1_Ca_BS"/>
</dbReference>
<evidence type="ECO:0000256" key="7">
    <source>
        <dbReference type="SAM" id="Coils"/>
    </source>
</evidence>
<protein>
    <submittedName>
        <fullName evidence="14">Intersectin-1</fullName>
    </submittedName>
</protein>
<dbReference type="OrthoDB" id="2015333at2759"/>
<evidence type="ECO:0000313" key="15">
    <source>
        <dbReference type="Proteomes" id="UP000192578"/>
    </source>
</evidence>
<dbReference type="Gene3D" id="2.30.29.30">
    <property type="entry name" value="Pleckstrin-homology domain (PH domain)/Phosphotyrosine-binding domain (PTB)"/>
    <property type="match status" value="1"/>
</dbReference>
<dbReference type="InterPro" id="IPR051480">
    <property type="entry name" value="Endocytic_GEF_Adapter"/>
</dbReference>
<evidence type="ECO:0000259" key="10">
    <source>
        <dbReference type="PROSITE" id="PS50004"/>
    </source>
</evidence>
<feature type="domain" description="C2" evidence="10">
    <location>
        <begin position="1032"/>
        <end position="1143"/>
    </location>
</feature>
<dbReference type="InterPro" id="IPR001452">
    <property type="entry name" value="SH3_domain"/>
</dbReference>
<accession>A0A9X6NEJ2</accession>
<dbReference type="InterPro" id="IPR001849">
    <property type="entry name" value="PH_domain"/>
</dbReference>
<dbReference type="SMART" id="SM00239">
    <property type="entry name" value="C2"/>
    <property type="match status" value="1"/>
</dbReference>
<dbReference type="Pfam" id="PF12763">
    <property type="entry name" value="EH"/>
    <property type="match status" value="1"/>
</dbReference>
<feature type="domain" description="EH" evidence="12">
    <location>
        <begin position="9"/>
        <end position="111"/>
    </location>
</feature>
<feature type="domain" description="SH3" evidence="8">
    <location>
        <begin position="603"/>
        <end position="666"/>
    </location>
</feature>
<dbReference type="PROSITE" id="PS50010">
    <property type="entry name" value="DH_2"/>
    <property type="match status" value="1"/>
</dbReference>
<dbReference type="SMART" id="SM00027">
    <property type="entry name" value="EH"/>
    <property type="match status" value="1"/>
</dbReference>
<dbReference type="CDD" id="cd00174">
    <property type="entry name" value="SH3"/>
    <property type="match status" value="1"/>
</dbReference>
<evidence type="ECO:0000259" key="11">
    <source>
        <dbReference type="PROSITE" id="PS50010"/>
    </source>
</evidence>
<dbReference type="PROSITE" id="PS50004">
    <property type="entry name" value="C2"/>
    <property type="match status" value="1"/>
</dbReference>
<dbReference type="SMART" id="SM00325">
    <property type="entry name" value="RhoGEF"/>
    <property type="match status" value="1"/>
</dbReference>
<keyword evidence="4" id="KW-0254">Endocytosis</keyword>
<dbReference type="Gene3D" id="2.60.40.150">
    <property type="entry name" value="C2 domain"/>
    <property type="match status" value="1"/>
</dbReference>
<evidence type="ECO:0000313" key="14">
    <source>
        <dbReference type="EMBL" id="OWA51218.1"/>
    </source>
</evidence>
<dbReference type="GO" id="GO:0005085">
    <property type="term" value="F:guanyl-nucleotide exchange factor activity"/>
    <property type="evidence" value="ECO:0007669"/>
    <property type="project" value="InterPro"/>
</dbReference>